<keyword evidence="3" id="KW-1185">Reference proteome</keyword>
<protein>
    <submittedName>
        <fullName evidence="2">Uncharacterized protein</fullName>
    </submittedName>
</protein>
<reference evidence="3" key="1">
    <citation type="journal article" date="2019" name="Int. J. Syst. Evol. Microbiol.">
        <title>The Global Catalogue of Microorganisms (GCM) 10K type strain sequencing project: providing services to taxonomists for standard genome sequencing and annotation.</title>
        <authorList>
            <consortium name="The Broad Institute Genomics Platform"/>
            <consortium name="The Broad Institute Genome Sequencing Center for Infectious Disease"/>
            <person name="Wu L."/>
            <person name="Ma J."/>
        </authorList>
    </citation>
    <scope>NUCLEOTIDE SEQUENCE [LARGE SCALE GENOMIC DNA]</scope>
    <source>
        <strain evidence="3">JCM 17137</strain>
    </source>
</reference>
<comment type="caution">
    <text evidence="2">The sequence shown here is derived from an EMBL/GenBank/DDBJ whole genome shotgun (WGS) entry which is preliminary data.</text>
</comment>
<evidence type="ECO:0000313" key="2">
    <source>
        <dbReference type="EMBL" id="GAA3737185.1"/>
    </source>
</evidence>
<sequence>MRHDIPWEEVKSIGSDGRFTVKTSSGEEIGSIQYGGALLGELTGYPSHRKAIRLSREMLEKSSAAPSSPSDGVPPEKLSTGKLHIPFKSALLLILAFVLFVSLIHVSTNGF</sequence>
<keyword evidence="1" id="KW-0472">Membrane</keyword>
<gene>
    <name evidence="2" type="ORF">GCM10022402_16500</name>
</gene>
<evidence type="ECO:0000256" key="1">
    <source>
        <dbReference type="SAM" id="Phobius"/>
    </source>
</evidence>
<accession>A0ABP7FFF2</accession>
<organism evidence="2 3">
    <name type="scientific">Salinactinospora qingdaonensis</name>
    <dbReference type="NCBI Taxonomy" id="702744"/>
    <lineage>
        <taxon>Bacteria</taxon>
        <taxon>Bacillati</taxon>
        <taxon>Actinomycetota</taxon>
        <taxon>Actinomycetes</taxon>
        <taxon>Streptosporangiales</taxon>
        <taxon>Nocardiopsidaceae</taxon>
        <taxon>Salinactinospora</taxon>
    </lineage>
</organism>
<name>A0ABP7FFF2_9ACTN</name>
<dbReference type="Proteomes" id="UP001500908">
    <property type="component" value="Unassembled WGS sequence"/>
</dbReference>
<dbReference type="EMBL" id="BAABDD010000006">
    <property type="protein sequence ID" value="GAA3737185.1"/>
    <property type="molecule type" value="Genomic_DNA"/>
</dbReference>
<proteinExistence type="predicted"/>
<keyword evidence="1" id="KW-1133">Transmembrane helix</keyword>
<keyword evidence="1" id="KW-0812">Transmembrane</keyword>
<evidence type="ECO:0000313" key="3">
    <source>
        <dbReference type="Proteomes" id="UP001500908"/>
    </source>
</evidence>
<feature type="transmembrane region" description="Helical" evidence="1">
    <location>
        <begin position="90"/>
        <end position="108"/>
    </location>
</feature>